<keyword evidence="2" id="KW-0678">Repressor</keyword>
<keyword evidence="5" id="KW-0539">Nucleus</keyword>
<evidence type="ECO:0000256" key="3">
    <source>
        <dbReference type="ARBA" id="ARBA00023015"/>
    </source>
</evidence>
<evidence type="ECO:0000256" key="5">
    <source>
        <dbReference type="ARBA" id="ARBA00023242"/>
    </source>
</evidence>
<evidence type="ECO:0000313" key="8">
    <source>
        <dbReference type="Proteomes" id="UP000803884"/>
    </source>
</evidence>
<name>A0AB34KI00_9PEZI</name>
<dbReference type="Pfam" id="PF08598">
    <property type="entry name" value="Sds3"/>
    <property type="match status" value="1"/>
</dbReference>
<dbReference type="AlphaFoldDB" id="A0AB34KI00"/>
<dbReference type="RefSeq" id="XP_069226673.1">
    <property type="nucleotide sequence ID" value="XM_069376296.1"/>
</dbReference>
<evidence type="ECO:0000256" key="2">
    <source>
        <dbReference type="ARBA" id="ARBA00022491"/>
    </source>
</evidence>
<sequence length="609" mass="65200">MVDMAMTQPRHGSPYERDSPSPVPQPQMTKRDVRRNRMVEKLQQMMDSFNANQHQHYRAQLQAVQVDMNLILRADPYEGIPLEDGGDEIRSLVEGMGANMPGDDAAQRDYWAMAGNRYRTFVREANDAIENRDADLTALHNQYQASVAEVDRLTQQKIHQAEEEHKALASQIRQRLITTITKRRQQLLRDKEQLDIADSSALLLNPNQFSVNNPGSPGGGYNRKTRHLRHRAVSPNGGDDNGKRKRKLPAMEDEGNESPVPAFRSIPPPDNLGGGRSPFKDARDKSIYAQYEAPAYSLERLFTDKELALATNTAQNATYKYFYQPQQQQDSNSNTNATAEPSVDNEGRENASAVDGEDAAAEAVSTPPVAAPEMERTSSHQVLTRGGARANPLAALSDLATAAAAASGNPAAVPIRDNPFAPVVPNYHAVTRSEKSGAPAPPSVSNLDAENDFELMRRAGSSFAGARTDDSGDIDMAEAGGEPANGAEVRNALLDQALGVSLGASQPYRLPLLETGPALIGRGVDRVPATGFAPVASILEQRLRVQAAATANAAGSAPAPAVGGSMGAALRGQVGIGAEPMSRTTSAAGSELGEGPAVGGRRGRQGRLV</sequence>
<comment type="caution">
    <text evidence="7">The sequence shown here is derived from an EMBL/GenBank/DDBJ whole genome shotgun (WGS) entry which is preliminary data.</text>
</comment>
<feature type="region of interest" description="Disordered" evidence="6">
    <location>
        <begin position="229"/>
        <end position="281"/>
    </location>
</feature>
<evidence type="ECO:0000256" key="1">
    <source>
        <dbReference type="ARBA" id="ARBA00004123"/>
    </source>
</evidence>
<feature type="region of interest" description="Disordered" evidence="6">
    <location>
        <begin position="1"/>
        <end position="33"/>
    </location>
</feature>
<dbReference type="InterPro" id="IPR013907">
    <property type="entry name" value="Sds3"/>
</dbReference>
<dbReference type="GeneID" id="96009134"/>
<gene>
    <name evidence="7" type="ORF">WHR41_07692</name>
</gene>
<dbReference type="SMART" id="SM01401">
    <property type="entry name" value="Sds3"/>
    <property type="match status" value="1"/>
</dbReference>
<dbReference type="GO" id="GO:0010468">
    <property type="term" value="P:regulation of gene expression"/>
    <property type="evidence" value="ECO:0007669"/>
    <property type="project" value="UniProtKB-ARBA"/>
</dbReference>
<proteinExistence type="predicted"/>
<feature type="region of interest" description="Disordered" evidence="6">
    <location>
        <begin position="463"/>
        <end position="483"/>
    </location>
</feature>
<keyword evidence="3" id="KW-0805">Transcription regulation</keyword>
<keyword evidence="8" id="KW-1185">Reference proteome</keyword>
<evidence type="ECO:0000313" key="7">
    <source>
        <dbReference type="EMBL" id="KAL1583566.1"/>
    </source>
</evidence>
<evidence type="ECO:0000256" key="4">
    <source>
        <dbReference type="ARBA" id="ARBA00023163"/>
    </source>
</evidence>
<reference evidence="7 8" key="1">
    <citation type="journal article" date="2020" name="Microbiol. Resour. Announc.">
        <title>Draft Genome Sequence of a Cladosporium Species Isolated from the Mesophotic Ascidian Didemnum maculosum.</title>
        <authorList>
            <person name="Gioti A."/>
            <person name="Siaperas R."/>
            <person name="Nikolaivits E."/>
            <person name="Le Goff G."/>
            <person name="Ouazzani J."/>
            <person name="Kotoulas G."/>
            <person name="Topakas E."/>
        </authorList>
    </citation>
    <scope>NUCLEOTIDE SEQUENCE [LARGE SCALE GENOMIC DNA]</scope>
    <source>
        <strain evidence="7 8">TM138-S3</strain>
    </source>
</reference>
<dbReference type="Proteomes" id="UP000803884">
    <property type="component" value="Unassembled WGS sequence"/>
</dbReference>
<dbReference type="GO" id="GO:0005654">
    <property type="term" value="C:nucleoplasm"/>
    <property type="evidence" value="ECO:0007669"/>
    <property type="project" value="UniProtKB-ARBA"/>
</dbReference>
<feature type="region of interest" description="Disordered" evidence="6">
    <location>
        <begin position="581"/>
        <end position="609"/>
    </location>
</feature>
<evidence type="ECO:0000256" key="6">
    <source>
        <dbReference type="SAM" id="MobiDB-lite"/>
    </source>
</evidence>
<dbReference type="EMBL" id="JAAQHG020000034">
    <property type="protein sequence ID" value="KAL1583566.1"/>
    <property type="molecule type" value="Genomic_DNA"/>
</dbReference>
<dbReference type="PANTHER" id="PTHR21964">
    <property type="entry name" value="BREAST CANCER METASTASIS-SUPPRESSOR 1"/>
    <property type="match status" value="1"/>
</dbReference>
<comment type="subcellular location">
    <subcellularLocation>
        <location evidence="1">Nucleus</location>
    </subcellularLocation>
</comment>
<organism evidence="7 8">
    <name type="scientific">Cladosporium halotolerans</name>
    <dbReference type="NCBI Taxonomy" id="1052096"/>
    <lineage>
        <taxon>Eukaryota</taxon>
        <taxon>Fungi</taxon>
        <taxon>Dikarya</taxon>
        <taxon>Ascomycota</taxon>
        <taxon>Pezizomycotina</taxon>
        <taxon>Dothideomycetes</taxon>
        <taxon>Dothideomycetidae</taxon>
        <taxon>Cladosporiales</taxon>
        <taxon>Cladosporiaceae</taxon>
        <taxon>Cladosporium</taxon>
    </lineage>
</organism>
<feature type="compositionally biased region" description="Polar residues" evidence="6">
    <location>
        <begin position="326"/>
        <end position="339"/>
    </location>
</feature>
<feature type="region of interest" description="Disordered" evidence="6">
    <location>
        <begin position="326"/>
        <end position="376"/>
    </location>
</feature>
<keyword evidence="4" id="KW-0804">Transcription</keyword>
<protein>
    <submittedName>
        <fullName evidence="7">Uncharacterized protein</fullName>
    </submittedName>
</protein>
<accession>A0AB34KI00</accession>